<accession>A0A918IWZ1</accession>
<dbReference type="EC" id="2.7.1.180" evidence="1 10"/>
<evidence type="ECO:0000256" key="10">
    <source>
        <dbReference type="PIRNR" id="PIRNR006268"/>
    </source>
</evidence>
<dbReference type="PANTHER" id="PTHR30040">
    <property type="entry name" value="THIAMINE BIOSYNTHESIS LIPOPROTEIN APBE"/>
    <property type="match status" value="1"/>
</dbReference>
<comment type="caution">
    <text evidence="12">The sequence shown here is derived from an EMBL/GenBank/DDBJ whole genome shotgun (WGS) entry which is preliminary data.</text>
</comment>
<keyword evidence="5 10" id="KW-0479">Metal-binding</keyword>
<keyword evidence="4 10" id="KW-0808">Transferase</keyword>
<dbReference type="GO" id="GO:0046872">
    <property type="term" value="F:metal ion binding"/>
    <property type="evidence" value="ECO:0007669"/>
    <property type="project" value="UniProtKB-UniRule"/>
</dbReference>
<reference evidence="12" key="1">
    <citation type="journal article" date="2014" name="Int. J. Syst. Evol. Microbiol.">
        <title>Complete genome sequence of Corynebacterium casei LMG S-19264T (=DSM 44701T), isolated from a smear-ripened cheese.</title>
        <authorList>
            <consortium name="US DOE Joint Genome Institute (JGI-PGF)"/>
            <person name="Walter F."/>
            <person name="Albersmeier A."/>
            <person name="Kalinowski J."/>
            <person name="Ruckert C."/>
        </authorList>
    </citation>
    <scope>NUCLEOTIDE SEQUENCE</scope>
    <source>
        <strain evidence="12">KCTC 12113</strain>
    </source>
</reference>
<dbReference type="AlphaFoldDB" id="A0A918IWZ1"/>
<keyword evidence="13" id="KW-1185">Reference proteome</keyword>
<keyword evidence="3 10" id="KW-0285">Flavoprotein</keyword>
<evidence type="ECO:0000256" key="11">
    <source>
        <dbReference type="PIRSR" id="PIRSR006268-2"/>
    </source>
</evidence>
<reference evidence="12" key="2">
    <citation type="submission" date="2020-09" db="EMBL/GenBank/DDBJ databases">
        <authorList>
            <person name="Sun Q."/>
            <person name="Kim S."/>
        </authorList>
    </citation>
    <scope>NUCLEOTIDE SEQUENCE</scope>
    <source>
        <strain evidence="12">KCTC 12113</strain>
    </source>
</reference>
<protein>
    <recommendedName>
        <fullName evidence="2 10">FAD:protein FMN transferase</fullName>
        <ecNumber evidence="1 10">2.7.1.180</ecNumber>
    </recommendedName>
    <alternativeName>
        <fullName evidence="8 10">Flavin transferase</fullName>
    </alternativeName>
</protein>
<evidence type="ECO:0000256" key="5">
    <source>
        <dbReference type="ARBA" id="ARBA00022723"/>
    </source>
</evidence>
<evidence type="ECO:0000256" key="7">
    <source>
        <dbReference type="ARBA" id="ARBA00022842"/>
    </source>
</evidence>
<dbReference type="InterPro" id="IPR003374">
    <property type="entry name" value="ApbE-like_sf"/>
</dbReference>
<name>A0A918IWZ1_9FLAO</name>
<feature type="binding site" evidence="11">
    <location>
        <position position="293"/>
    </location>
    <ligand>
        <name>Mg(2+)</name>
        <dbReference type="ChEBI" id="CHEBI:18420"/>
    </ligand>
</feature>
<evidence type="ECO:0000256" key="9">
    <source>
        <dbReference type="ARBA" id="ARBA00048540"/>
    </source>
</evidence>
<organism evidence="12 13">
    <name type="scientific">Arenibacter certesii</name>
    <dbReference type="NCBI Taxonomy" id="228955"/>
    <lineage>
        <taxon>Bacteria</taxon>
        <taxon>Pseudomonadati</taxon>
        <taxon>Bacteroidota</taxon>
        <taxon>Flavobacteriia</taxon>
        <taxon>Flavobacteriales</taxon>
        <taxon>Flavobacteriaceae</taxon>
        <taxon>Arenibacter</taxon>
    </lineage>
</organism>
<feature type="binding site" evidence="11">
    <location>
        <position position="297"/>
    </location>
    <ligand>
        <name>Mg(2+)</name>
        <dbReference type="ChEBI" id="CHEBI:18420"/>
    </ligand>
</feature>
<evidence type="ECO:0000256" key="4">
    <source>
        <dbReference type="ARBA" id="ARBA00022679"/>
    </source>
</evidence>
<dbReference type="SUPFAM" id="SSF143631">
    <property type="entry name" value="ApbE-like"/>
    <property type="match status" value="1"/>
</dbReference>
<evidence type="ECO:0000256" key="2">
    <source>
        <dbReference type="ARBA" id="ARBA00016337"/>
    </source>
</evidence>
<dbReference type="Gene3D" id="3.10.520.10">
    <property type="entry name" value="ApbE-like domains"/>
    <property type="match status" value="1"/>
</dbReference>
<dbReference type="PIRSF" id="PIRSF006268">
    <property type="entry name" value="ApbE"/>
    <property type="match status" value="1"/>
</dbReference>
<keyword evidence="7 10" id="KW-0460">Magnesium</keyword>
<dbReference type="EMBL" id="BMWP01000011">
    <property type="protein sequence ID" value="GGW34540.1"/>
    <property type="molecule type" value="Genomic_DNA"/>
</dbReference>
<dbReference type="GO" id="GO:0016740">
    <property type="term" value="F:transferase activity"/>
    <property type="evidence" value="ECO:0007669"/>
    <property type="project" value="UniProtKB-UniRule"/>
</dbReference>
<dbReference type="Proteomes" id="UP000634668">
    <property type="component" value="Unassembled WGS sequence"/>
</dbReference>
<comment type="catalytic activity">
    <reaction evidence="9 10">
        <text>L-threonyl-[protein] + FAD = FMN-L-threonyl-[protein] + AMP + H(+)</text>
        <dbReference type="Rhea" id="RHEA:36847"/>
        <dbReference type="Rhea" id="RHEA-COMP:11060"/>
        <dbReference type="Rhea" id="RHEA-COMP:11061"/>
        <dbReference type="ChEBI" id="CHEBI:15378"/>
        <dbReference type="ChEBI" id="CHEBI:30013"/>
        <dbReference type="ChEBI" id="CHEBI:57692"/>
        <dbReference type="ChEBI" id="CHEBI:74257"/>
        <dbReference type="ChEBI" id="CHEBI:456215"/>
        <dbReference type="EC" id="2.7.1.180"/>
    </reaction>
</comment>
<comment type="cofactor">
    <cofactor evidence="11">
        <name>Mg(2+)</name>
        <dbReference type="ChEBI" id="CHEBI:18420"/>
    </cofactor>
    <cofactor evidence="11">
        <name>Mn(2+)</name>
        <dbReference type="ChEBI" id="CHEBI:29035"/>
    </cofactor>
    <text evidence="11">Magnesium. Can also use manganese.</text>
</comment>
<evidence type="ECO:0000256" key="3">
    <source>
        <dbReference type="ARBA" id="ARBA00022630"/>
    </source>
</evidence>
<gene>
    <name evidence="12" type="ORF">GCM10007383_19450</name>
</gene>
<feature type="binding site" evidence="11">
    <location>
        <position position="180"/>
    </location>
    <ligand>
        <name>Mg(2+)</name>
        <dbReference type="ChEBI" id="CHEBI:18420"/>
    </ligand>
</feature>
<dbReference type="Pfam" id="PF02424">
    <property type="entry name" value="ApbE"/>
    <property type="match status" value="1"/>
</dbReference>
<evidence type="ECO:0000256" key="1">
    <source>
        <dbReference type="ARBA" id="ARBA00011955"/>
    </source>
</evidence>
<comment type="similarity">
    <text evidence="10">Belongs to the ApbE family.</text>
</comment>
<dbReference type="PANTHER" id="PTHR30040:SF2">
    <property type="entry name" value="FAD:PROTEIN FMN TRANSFERASE"/>
    <property type="match status" value="1"/>
</dbReference>
<evidence type="ECO:0000256" key="8">
    <source>
        <dbReference type="ARBA" id="ARBA00031306"/>
    </source>
</evidence>
<evidence type="ECO:0000313" key="12">
    <source>
        <dbReference type="EMBL" id="GGW34540.1"/>
    </source>
</evidence>
<sequence>MNALCTELHDMKITNPFLLSLLLLTAIYSVNAQKRVSYTHQQMGTQIRLVFYSPDSLDSDRVAQVIFDRIDELNLILSDYLPHSEINRLVEKKNANVEVSGDLYNILKLSEAISRKTDGAFDVSMGPVITLWRNARKNGVVPTEQEIEAAKNRSGFEKIRILPKSVVNLSTAGMQLDLGGIGKGYAADEAIALLKKLGVRSALVDMGGDITVSDAPPNKAYWILGFSYYDSKNNEVFTKLKLKNQAVATSGDLYQYFNIDGNRYSHIVDPKTGRAITNNIQVTTIAPNGTMADAYASALSVLGIEKSKYLLKTTPGLEAILVADIPEAYQKWNTAGFLDYIVMD</sequence>
<keyword evidence="6 10" id="KW-0274">FAD</keyword>
<evidence type="ECO:0000313" key="13">
    <source>
        <dbReference type="Proteomes" id="UP000634668"/>
    </source>
</evidence>
<proteinExistence type="inferred from homology"/>
<dbReference type="InterPro" id="IPR024932">
    <property type="entry name" value="ApbE"/>
</dbReference>
<evidence type="ECO:0000256" key="6">
    <source>
        <dbReference type="ARBA" id="ARBA00022827"/>
    </source>
</evidence>